<dbReference type="PANTHER" id="PTHR48423">
    <property type="entry name" value="INTERLEUKIN-27 RECEPTOR SUBUNIT ALPHA"/>
    <property type="match status" value="1"/>
</dbReference>
<keyword evidence="3" id="KW-0812">Transmembrane</keyword>
<comment type="caution">
    <text evidence="13">The sequence shown here is derived from an EMBL/GenBank/DDBJ whole genome shotgun (WGS) entry which is preliminary data.</text>
</comment>
<dbReference type="Proteomes" id="UP001346869">
    <property type="component" value="Unassembled WGS sequence"/>
</dbReference>
<evidence type="ECO:0000256" key="8">
    <source>
        <dbReference type="ARBA" id="ARBA00023170"/>
    </source>
</evidence>
<organism evidence="13 14">
    <name type="scientific">Eleginops maclovinus</name>
    <name type="common">Patagonian blennie</name>
    <name type="synonym">Eleginus maclovinus</name>
    <dbReference type="NCBI Taxonomy" id="56733"/>
    <lineage>
        <taxon>Eukaryota</taxon>
        <taxon>Metazoa</taxon>
        <taxon>Chordata</taxon>
        <taxon>Craniata</taxon>
        <taxon>Vertebrata</taxon>
        <taxon>Euteleostomi</taxon>
        <taxon>Actinopterygii</taxon>
        <taxon>Neopterygii</taxon>
        <taxon>Teleostei</taxon>
        <taxon>Neoteleostei</taxon>
        <taxon>Acanthomorphata</taxon>
        <taxon>Eupercaria</taxon>
        <taxon>Perciformes</taxon>
        <taxon>Notothenioidei</taxon>
        <taxon>Eleginopidae</taxon>
        <taxon>Eleginops</taxon>
    </lineage>
</organism>
<feature type="domain" description="Fibronectin type-III" evidence="12">
    <location>
        <begin position="285"/>
        <end position="364"/>
    </location>
</feature>
<sequence>MNLSATLWRIFIILLCFTVQLCCEKINVHGFLTVKPAKLFLIGSNLTVYCHTDKCEKGVKLFLEVNGETMNSSEKDNCPTAIFNLINFRTPFSSVICMLKGPNYSKIVNGENLYGGFPPDKPKNVICETTRSSDNVICSWERGQKTHIITTYNISLNRENGTRIELYQIEDDKLRDIVIPETPCIIHVEFGNNSQAAVLQWKTSDSSEHLRSDVRLRTDNASSWKVAEGAELSEGLFRVFGLRPLTEYEFKMRTCIWALGRPHTNTPRRNCSQWSTSVRGRSPGKGPSQQLHVWTTLDRARSNVTVLWKPPSPEDYSGVVQQYKIFLGNDQKQEVLCGPASSSAPVPAEIKAISISAVTSYGTSPPADVPLKHQVVLDLF</sequence>
<feature type="signal peptide" evidence="11">
    <location>
        <begin position="1"/>
        <end position="23"/>
    </location>
</feature>
<dbReference type="SUPFAM" id="SSF49265">
    <property type="entry name" value="Fibronectin type III"/>
    <property type="match status" value="3"/>
</dbReference>
<accession>A0AAN7Y0C6</accession>
<reference evidence="13 14" key="1">
    <citation type="journal article" date="2023" name="Genes (Basel)">
        <title>Chromosome-Level Genome Assembly and Circadian Gene Repertoire of the Patagonia Blennie Eleginops maclovinus-The Closest Ancestral Proxy of Antarctic Cryonotothenioids.</title>
        <authorList>
            <person name="Cheng C.C."/>
            <person name="Rivera-Colon A.G."/>
            <person name="Minhas B.F."/>
            <person name="Wilson L."/>
            <person name="Rayamajhi N."/>
            <person name="Vargas-Chacoff L."/>
            <person name="Catchen J.M."/>
        </authorList>
    </citation>
    <scope>NUCLEOTIDE SEQUENCE [LARGE SCALE GENOMIC DNA]</scope>
    <source>
        <strain evidence="13">JMC-PN-2008</strain>
    </source>
</reference>
<evidence type="ECO:0000256" key="6">
    <source>
        <dbReference type="ARBA" id="ARBA00022989"/>
    </source>
</evidence>
<evidence type="ECO:0000256" key="2">
    <source>
        <dbReference type="ARBA" id="ARBA00008921"/>
    </source>
</evidence>
<dbReference type="Gene3D" id="2.60.40.10">
    <property type="entry name" value="Immunoglobulins"/>
    <property type="match status" value="3"/>
</dbReference>
<evidence type="ECO:0000256" key="3">
    <source>
        <dbReference type="ARBA" id="ARBA00022692"/>
    </source>
</evidence>
<feature type="chain" id="PRO_5042914014" description="Fibronectin type-III domain-containing protein" evidence="11">
    <location>
        <begin position="24"/>
        <end position="380"/>
    </location>
</feature>
<dbReference type="CDD" id="cd00063">
    <property type="entry name" value="FN3"/>
    <property type="match status" value="1"/>
</dbReference>
<keyword evidence="7" id="KW-0472">Membrane</keyword>
<name>A0AAN7Y0C6_ELEMC</name>
<comment type="subcellular location">
    <subcellularLocation>
        <location evidence="1">Membrane</location>
        <topology evidence="1">Single-pass type I membrane protein</topology>
    </subcellularLocation>
</comment>
<comment type="similarity">
    <text evidence="2">Belongs to the type I cytokine receptor family. Type 2 subfamily.</text>
</comment>
<evidence type="ECO:0000256" key="5">
    <source>
        <dbReference type="ARBA" id="ARBA00022737"/>
    </source>
</evidence>
<evidence type="ECO:0000313" key="13">
    <source>
        <dbReference type="EMBL" id="KAK5870004.1"/>
    </source>
</evidence>
<dbReference type="EMBL" id="JAUZQC010000006">
    <property type="protein sequence ID" value="KAK5870004.1"/>
    <property type="molecule type" value="Genomic_DNA"/>
</dbReference>
<proteinExistence type="inferred from homology"/>
<keyword evidence="14" id="KW-1185">Reference proteome</keyword>
<feature type="domain" description="Fibronectin type-III" evidence="12">
    <location>
        <begin position="119"/>
        <end position="262"/>
    </location>
</feature>
<dbReference type="PANTHER" id="PTHR48423:SF2">
    <property type="entry name" value="INTERLEUKIN-12 RECEPTOR SUBUNIT BETA-2"/>
    <property type="match status" value="1"/>
</dbReference>
<evidence type="ECO:0000256" key="4">
    <source>
        <dbReference type="ARBA" id="ARBA00022729"/>
    </source>
</evidence>
<dbReference type="SMART" id="SM00060">
    <property type="entry name" value="FN3"/>
    <property type="match status" value="2"/>
</dbReference>
<feature type="region of interest" description="Disordered" evidence="10">
    <location>
        <begin position="268"/>
        <end position="289"/>
    </location>
</feature>
<evidence type="ECO:0000259" key="12">
    <source>
        <dbReference type="SMART" id="SM00060"/>
    </source>
</evidence>
<evidence type="ECO:0000313" key="14">
    <source>
        <dbReference type="Proteomes" id="UP001346869"/>
    </source>
</evidence>
<protein>
    <recommendedName>
        <fullName evidence="12">Fibronectin type-III domain-containing protein</fullName>
    </recommendedName>
</protein>
<dbReference type="InterPro" id="IPR003961">
    <property type="entry name" value="FN3_dom"/>
</dbReference>
<dbReference type="InterPro" id="IPR036116">
    <property type="entry name" value="FN3_sf"/>
</dbReference>
<evidence type="ECO:0000256" key="1">
    <source>
        <dbReference type="ARBA" id="ARBA00004479"/>
    </source>
</evidence>
<dbReference type="InterPro" id="IPR013783">
    <property type="entry name" value="Ig-like_fold"/>
</dbReference>
<keyword evidence="8" id="KW-0675">Receptor</keyword>
<evidence type="ECO:0000256" key="11">
    <source>
        <dbReference type="SAM" id="SignalP"/>
    </source>
</evidence>
<gene>
    <name evidence="13" type="ORF">PBY51_024671</name>
</gene>
<keyword evidence="6" id="KW-1133">Transmembrane helix</keyword>
<reference evidence="13 14" key="2">
    <citation type="journal article" date="2023" name="Mol. Biol. Evol.">
        <title>Genomics of Secondarily Temperate Adaptation in the Only Non-Antarctic Icefish.</title>
        <authorList>
            <person name="Rivera-Colon A.G."/>
            <person name="Rayamajhi N."/>
            <person name="Minhas B.F."/>
            <person name="Madrigal G."/>
            <person name="Bilyk K.T."/>
            <person name="Yoon V."/>
            <person name="Hune M."/>
            <person name="Gregory S."/>
            <person name="Cheng C.H.C."/>
            <person name="Catchen J.M."/>
        </authorList>
    </citation>
    <scope>NUCLEOTIDE SEQUENCE [LARGE SCALE GENOMIC DNA]</scope>
    <source>
        <strain evidence="13">JMC-PN-2008</strain>
    </source>
</reference>
<keyword evidence="9" id="KW-0325">Glycoprotein</keyword>
<keyword evidence="5" id="KW-0677">Repeat</keyword>
<dbReference type="AlphaFoldDB" id="A0AAN7Y0C6"/>
<evidence type="ECO:0000256" key="10">
    <source>
        <dbReference type="SAM" id="MobiDB-lite"/>
    </source>
</evidence>
<evidence type="ECO:0000256" key="7">
    <source>
        <dbReference type="ARBA" id="ARBA00023136"/>
    </source>
</evidence>
<feature type="compositionally biased region" description="Polar residues" evidence="10">
    <location>
        <begin position="268"/>
        <end position="279"/>
    </location>
</feature>
<dbReference type="InterPro" id="IPR052672">
    <property type="entry name" value="Type1_Cytokine_Rcpt_Type2"/>
</dbReference>
<dbReference type="GO" id="GO:0005886">
    <property type="term" value="C:plasma membrane"/>
    <property type="evidence" value="ECO:0007669"/>
    <property type="project" value="UniProtKB-ARBA"/>
</dbReference>
<keyword evidence="4 11" id="KW-0732">Signal</keyword>
<evidence type="ECO:0000256" key="9">
    <source>
        <dbReference type="ARBA" id="ARBA00023180"/>
    </source>
</evidence>